<keyword evidence="4" id="KW-1185">Reference proteome</keyword>
<evidence type="ECO:0000256" key="1">
    <source>
        <dbReference type="SAM" id="MobiDB-lite"/>
    </source>
</evidence>
<keyword evidence="2" id="KW-0812">Transmembrane</keyword>
<feature type="transmembrane region" description="Helical" evidence="2">
    <location>
        <begin position="12"/>
        <end position="30"/>
    </location>
</feature>
<evidence type="ECO:0000256" key="2">
    <source>
        <dbReference type="SAM" id="Phobius"/>
    </source>
</evidence>
<organism evidence="3 4">
    <name type="scientific">Nostoc paludosum FACHB-159</name>
    <dbReference type="NCBI Taxonomy" id="2692908"/>
    <lineage>
        <taxon>Bacteria</taxon>
        <taxon>Bacillati</taxon>
        <taxon>Cyanobacteriota</taxon>
        <taxon>Cyanophyceae</taxon>
        <taxon>Nostocales</taxon>
        <taxon>Nostocaceae</taxon>
        <taxon>Nostoc</taxon>
    </lineage>
</organism>
<keyword evidence="2" id="KW-1133">Transmembrane helix</keyword>
<feature type="region of interest" description="Disordered" evidence="1">
    <location>
        <begin position="54"/>
        <end position="77"/>
    </location>
</feature>
<dbReference type="Proteomes" id="UP000637383">
    <property type="component" value="Unassembled WGS sequence"/>
</dbReference>
<dbReference type="EMBL" id="JACJTU010000010">
    <property type="protein sequence ID" value="MBD2734769.1"/>
    <property type="molecule type" value="Genomic_DNA"/>
</dbReference>
<dbReference type="RefSeq" id="WP_190955462.1">
    <property type="nucleotide sequence ID" value="NZ_JACJTU010000010.1"/>
</dbReference>
<protein>
    <recommendedName>
        <fullName evidence="5">Holin</fullName>
    </recommendedName>
</protein>
<evidence type="ECO:0000313" key="4">
    <source>
        <dbReference type="Proteomes" id="UP000637383"/>
    </source>
</evidence>
<reference evidence="3 4" key="1">
    <citation type="journal article" date="2020" name="ISME J.">
        <title>Comparative genomics reveals insights into cyanobacterial evolution and habitat adaptation.</title>
        <authorList>
            <person name="Chen M.Y."/>
            <person name="Teng W.K."/>
            <person name="Zhao L."/>
            <person name="Hu C.X."/>
            <person name="Zhou Y.K."/>
            <person name="Han B.P."/>
            <person name="Song L.R."/>
            <person name="Shu W.S."/>
        </authorList>
    </citation>
    <scope>NUCLEOTIDE SEQUENCE [LARGE SCALE GENOMIC DNA]</scope>
    <source>
        <strain evidence="3 4">FACHB-159</strain>
    </source>
</reference>
<keyword evidence="2" id="KW-0472">Membrane</keyword>
<proteinExistence type="predicted"/>
<name>A0ABR8K7S1_9NOSO</name>
<accession>A0ABR8K7S1</accession>
<gene>
    <name evidence="3" type="ORF">H6H03_12860</name>
</gene>
<evidence type="ECO:0008006" key="5">
    <source>
        <dbReference type="Google" id="ProtNLM"/>
    </source>
</evidence>
<comment type="caution">
    <text evidence="3">The sequence shown here is derived from an EMBL/GenBank/DDBJ whole genome shotgun (WGS) entry which is preliminary data.</text>
</comment>
<feature type="compositionally biased region" description="Basic and acidic residues" evidence="1">
    <location>
        <begin position="58"/>
        <end position="77"/>
    </location>
</feature>
<sequence length="77" mass="8399">MPNNSNTTLKETLSPILVILVAGSISLAIINKDNHPAYFDIVKIAMAYSFGSIKSQGKTKDSEKQNDLENDEDGSKK</sequence>
<evidence type="ECO:0000313" key="3">
    <source>
        <dbReference type="EMBL" id="MBD2734769.1"/>
    </source>
</evidence>